<evidence type="ECO:0000313" key="3">
    <source>
        <dbReference type="Proteomes" id="UP000198967"/>
    </source>
</evidence>
<accession>A0A1G8CGC8</accession>
<gene>
    <name evidence="2" type="ORF">SAMN05216377_12289</name>
</gene>
<evidence type="ECO:0000256" key="1">
    <source>
        <dbReference type="SAM" id="MobiDB-lite"/>
    </source>
</evidence>
<feature type="compositionally biased region" description="Low complexity" evidence="1">
    <location>
        <begin position="54"/>
        <end position="64"/>
    </location>
</feature>
<organism evidence="2 3">
    <name type="scientific">Pseudonocardia oroxyli</name>
    <dbReference type="NCBI Taxonomy" id="366584"/>
    <lineage>
        <taxon>Bacteria</taxon>
        <taxon>Bacillati</taxon>
        <taxon>Actinomycetota</taxon>
        <taxon>Actinomycetes</taxon>
        <taxon>Pseudonocardiales</taxon>
        <taxon>Pseudonocardiaceae</taxon>
        <taxon>Pseudonocardia</taxon>
    </lineage>
</organism>
<feature type="compositionally biased region" description="Basic and acidic residues" evidence="1">
    <location>
        <begin position="30"/>
        <end position="51"/>
    </location>
</feature>
<dbReference type="STRING" id="366584.SAMN05216377_12289"/>
<feature type="region of interest" description="Disordered" evidence="1">
    <location>
        <begin position="25"/>
        <end position="93"/>
    </location>
</feature>
<name>A0A1G8CGC8_PSEOR</name>
<evidence type="ECO:0000313" key="2">
    <source>
        <dbReference type="EMBL" id="SDH44487.1"/>
    </source>
</evidence>
<keyword evidence="3" id="KW-1185">Reference proteome</keyword>
<sequence length="93" mass="10132">MLAGHPTCGAEFVIEHLKAVVQPRVPWSEGGHEQRGRQSEEAAAERPEQKWTHRGLLSSRGSGRPSAMRRIQTSSARDAMTRTAITACPAAVE</sequence>
<reference evidence="2 3" key="1">
    <citation type="submission" date="2016-10" db="EMBL/GenBank/DDBJ databases">
        <authorList>
            <person name="de Groot N.N."/>
        </authorList>
    </citation>
    <scope>NUCLEOTIDE SEQUENCE [LARGE SCALE GENOMIC DNA]</scope>
    <source>
        <strain evidence="2 3">CGMCC 4.3143</strain>
    </source>
</reference>
<protein>
    <submittedName>
        <fullName evidence="2">Uncharacterized protein</fullName>
    </submittedName>
</protein>
<dbReference type="AlphaFoldDB" id="A0A1G8CGC8"/>
<dbReference type="Proteomes" id="UP000198967">
    <property type="component" value="Unassembled WGS sequence"/>
</dbReference>
<proteinExistence type="predicted"/>
<dbReference type="EMBL" id="FNBE01000022">
    <property type="protein sequence ID" value="SDH44487.1"/>
    <property type="molecule type" value="Genomic_DNA"/>
</dbReference>